<reference evidence="1" key="1">
    <citation type="submission" date="2021-01" db="EMBL/GenBank/DDBJ databases">
        <authorList>
            <person name="Corre E."/>
            <person name="Pelletier E."/>
            <person name="Niang G."/>
            <person name="Scheremetjew M."/>
            <person name="Finn R."/>
            <person name="Kale V."/>
            <person name="Holt S."/>
            <person name="Cochrane G."/>
            <person name="Meng A."/>
            <person name="Brown T."/>
            <person name="Cohen L."/>
        </authorList>
    </citation>
    <scope>NUCLEOTIDE SEQUENCE</scope>
    <source>
        <strain evidence="1">NIES-2562</strain>
    </source>
</reference>
<evidence type="ECO:0000313" key="1">
    <source>
        <dbReference type="EMBL" id="CAE0264548.1"/>
    </source>
</evidence>
<protein>
    <submittedName>
        <fullName evidence="1">Uncharacterized protein</fullName>
    </submittedName>
</protein>
<dbReference type="InterPro" id="IPR015925">
    <property type="entry name" value="Ryanodine_IP3_receptor"/>
</dbReference>
<sequence>MNIIFGIIIDTFGELRSRRDEIKNDIYGTCFICALESSVFERKSTTGDFFYHVKYEHHMWDYLAFIVYLQEKPETEYTGMESYVSQLMTNRDQSWVPNNRALCLPEEEDDHDNDIKEIKKKLEKLEGFMGNFSRKMTKTGSKKASRVDSGFLGDPQGGSKSFARLGAQESFAMRRGSTDGDEAAAAAAAAAGQGRLLRSVEQRLAALDELMEDLPTLKSVLEAVEALKEAK</sequence>
<accession>A0A7S3LUH4</accession>
<organism evidence="1">
    <name type="scientific">Palpitomonas bilix</name>
    <dbReference type="NCBI Taxonomy" id="652834"/>
    <lineage>
        <taxon>Eukaryota</taxon>
        <taxon>Eukaryota incertae sedis</taxon>
    </lineage>
</organism>
<dbReference type="PANTHER" id="PTHR13715:SF99">
    <property type="entry name" value="INOSITOL 1,4,5-TRISPHOSPHATE RECEPTOR-LIKE PROTEIN A"/>
    <property type="match status" value="1"/>
</dbReference>
<dbReference type="EMBL" id="HBIB01041125">
    <property type="protein sequence ID" value="CAE0264548.1"/>
    <property type="molecule type" value="Transcribed_RNA"/>
</dbReference>
<dbReference type="PANTHER" id="PTHR13715">
    <property type="entry name" value="RYANODINE RECEPTOR AND IP3 RECEPTOR"/>
    <property type="match status" value="1"/>
</dbReference>
<dbReference type="GO" id="GO:0006816">
    <property type="term" value="P:calcium ion transport"/>
    <property type="evidence" value="ECO:0007669"/>
    <property type="project" value="InterPro"/>
</dbReference>
<name>A0A7S3LUH4_9EUKA</name>
<gene>
    <name evidence="1" type="ORF">PBIL07802_LOCUS26853</name>
</gene>
<dbReference type="AlphaFoldDB" id="A0A7S3LUH4"/>
<proteinExistence type="predicted"/>